<feature type="region of interest" description="Disordered" evidence="1">
    <location>
        <begin position="285"/>
        <end position="359"/>
    </location>
</feature>
<feature type="compositionally biased region" description="Acidic residues" evidence="1">
    <location>
        <begin position="285"/>
        <end position="333"/>
    </location>
</feature>
<accession>A0AAJ0H6I3</accession>
<gene>
    <name evidence="2" type="ORF">B0T25DRAFT_345448</name>
</gene>
<dbReference type="Proteomes" id="UP001275084">
    <property type="component" value="Unassembled WGS sequence"/>
</dbReference>
<feature type="compositionally biased region" description="Basic residues" evidence="1">
    <location>
        <begin position="175"/>
        <end position="188"/>
    </location>
</feature>
<comment type="caution">
    <text evidence="2">The sequence shown here is derived from an EMBL/GenBank/DDBJ whole genome shotgun (WGS) entry which is preliminary data.</text>
</comment>
<name>A0AAJ0H6I3_9PEZI</name>
<evidence type="ECO:0000256" key="1">
    <source>
        <dbReference type="SAM" id="MobiDB-lite"/>
    </source>
</evidence>
<evidence type="ECO:0000313" key="2">
    <source>
        <dbReference type="EMBL" id="KAK3341551.1"/>
    </source>
</evidence>
<feature type="region of interest" description="Disordered" evidence="1">
    <location>
        <begin position="209"/>
        <end position="237"/>
    </location>
</feature>
<dbReference type="EMBL" id="JAUIQD010000008">
    <property type="protein sequence ID" value="KAK3341551.1"/>
    <property type="molecule type" value="Genomic_DNA"/>
</dbReference>
<feature type="compositionally biased region" description="Polar residues" evidence="1">
    <location>
        <begin position="36"/>
        <end position="56"/>
    </location>
</feature>
<reference evidence="2" key="1">
    <citation type="journal article" date="2023" name="Mol. Phylogenet. Evol.">
        <title>Genome-scale phylogeny and comparative genomics of the fungal order Sordariales.</title>
        <authorList>
            <person name="Hensen N."/>
            <person name="Bonometti L."/>
            <person name="Westerberg I."/>
            <person name="Brannstrom I.O."/>
            <person name="Guillou S."/>
            <person name="Cros-Aarteil S."/>
            <person name="Calhoun S."/>
            <person name="Haridas S."/>
            <person name="Kuo A."/>
            <person name="Mondo S."/>
            <person name="Pangilinan J."/>
            <person name="Riley R."/>
            <person name="LaButti K."/>
            <person name="Andreopoulos B."/>
            <person name="Lipzen A."/>
            <person name="Chen C."/>
            <person name="Yan M."/>
            <person name="Daum C."/>
            <person name="Ng V."/>
            <person name="Clum A."/>
            <person name="Steindorff A."/>
            <person name="Ohm R.A."/>
            <person name="Martin F."/>
            <person name="Silar P."/>
            <person name="Natvig D.O."/>
            <person name="Lalanne C."/>
            <person name="Gautier V."/>
            <person name="Ament-Velasquez S.L."/>
            <person name="Kruys A."/>
            <person name="Hutchinson M.I."/>
            <person name="Powell A.J."/>
            <person name="Barry K."/>
            <person name="Miller A.N."/>
            <person name="Grigoriev I.V."/>
            <person name="Debuchy R."/>
            <person name="Gladieux P."/>
            <person name="Hiltunen Thoren M."/>
            <person name="Johannesson H."/>
        </authorList>
    </citation>
    <scope>NUCLEOTIDE SEQUENCE</scope>
    <source>
        <strain evidence="2">CBS 955.72</strain>
    </source>
</reference>
<feature type="compositionally biased region" description="Polar residues" evidence="1">
    <location>
        <begin position="1"/>
        <end position="15"/>
    </location>
</feature>
<feature type="compositionally biased region" description="Polar residues" evidence="1">
    <location>
        <begin position="87"/>
        <end position="97"/>
    </location>
</feature>
<sequence>MMATSTPFSFKSQVPVTPPPDQHMFLKGPFLPQPPSSRSNFNHVSYETTGIKPSQTQREHSASVPSLQPGAAPTSTASGGGPPKAPITQNNSNNHTAAGSFFPNPSAVDPRYLTMVSRIAAYYQQRCQAVANFQQQRCQAWASMQRQKCQEMTQAAMLVVAWYIRDRIQRRRRRQKRAFRRGLAKKNRGGYGRGRVTKGETVRKWVMDVPLVKTTTTTPPPPSRGNNGGDDAGRDVPLDKDEVEFEVDKETTPDKDAQLFNIADNLIKSQMGRINVPLLGLLSFDESDESESEEDDDDLREYEDNEGEEYEDDEMGDEDGEYEDDDQGEEVVEEGGSKSVHLGTSSKGSQRRQESSCAL</sequence>
<keyword evidence="3" id="KW-1185">Reference proteome</keyword>
<dbReference type="AlphaFoldDB" id="A0AAJ0H6I3"/>
<protein>
    <submittedName>
        <fullName evidence="2">Uncharacterized protein</fullName>
    </submittedName>
</protein>
<feature type="region of interest" description="Disordered" evidence="1">
    <location>
        <begin position="175"/>
        <end position="195"/>
    </location>
</feature>
<reference evidence="2" key="2">
    <citation type="submission" date="2023-06" db="EMBL/GenBank/DDBJ databases">
        <authorList>
            <consortium name="Lawrence Berkeley National Laboratory"/>
            <person name="Haridas S."/>
            <person name="Hensen N."/>
            <person name="Bonometti L."/>
            <person name="Westerberg I."/>
            <person name="Brannstrom I.O."/>
            <person name="Guillou S."/>
            <person name="Cros-Aarteil S."/>
            <person name="Calhoun S."/>
            <person name="Kuo A."/>
            <person name="Mondo S."/>
            <person name="Pangilinan J."/>
            <person name="Riley R."/>
            <person name="Labutti K."/>
            <person name="Andreopoulos B."/>
            <person name="Lipzen A."/>
            <person name="Chen C."/>
            <person name="Yanf M."/>
            <person name="Daum C."/>
            <person name="Ng V."/>
            <person name="Clum A."/>
            <person name="Steindorff A."/>
            <person name="Ohm R."/>
            <person name="Martin F."/>
            <person name="Silar P."/>
            <person name="Natvig D."/>
            <person name="Lalanne C."/>
            <person name="Gautier V."/>
            <person name="Ament-Velasquez S.L."/>
            <person name="Kruys A."/>
            <person name="Hutchinson M.I."/>
            <person name="Powell A.J."/>
            <person name="Barry K."/>
            <person name="Miller A.N."/>
            <person name="Grigoriev I.V."/>
            <person name="Debuchy R."/>
            <person name="Gladieux P."/>
            <person name="Thoren M.H."/>
            <person name="Johannesson H."/>
        </authorList>
    </citation>
    <scope>NUCLEOTIDE SEQUENCE</scope>
    <source>
        <strain evidence="2">CBS 955.72</strain>
    </source>
</reference>
<proteinExistence type="predicted"/>
<organism evidence="2 3">
    <name type="scientific">Lasiosphaeria hispida</name>
    <dbReference type="NCBI Taxonomy" id="260671"/>
    <lineage>
        <taxon>Eukaryota</taxon>
        <taxon>Fungi</taxon>
        <taxon>Dikarya</taxon>
        <taxon>Ascomycota</taxon>
        <taxon>Pezizomycotina</taxon>
        <taxon>Sordariomycetes</taxon>
        <taxon>Sordariomycetidae</taxon>
        <taxon>Sordariales</taxon>
        <taxon>Lasiosphaeriaceae</taxon>
        <taxon>Lasiosphaeria</taxon>
    </lineage>
</organism>
<feature type="region of interest" description="Disordered" evidence="1">
    <location>
        <begin position="1"/>
        <end position="104"/>
    </location>
</feature>
<evidence type="ECO:0000313" key="3">
    <source>
        <dbReference type="Proteomes" id="UP001275084"/>
    </source>
</evidence>